<dbReference type="GO" id="GO:0005737">
    <property type="term" value="C:cytoplasm"/>
    <property type="evidence" value="ECO:0007669"/>
    <property type="project" value="UniProtKB-SubCell"/>
</dbReference>
<evidence type="ECO:0000256" key="5">
    <source>
        <dbReference type="ARBA" id="ARBA00022763"/>
    </source>
</evidence>
<reference evidence="10 11" key="1">
    <citation type="submission" date="2016-04" db="EMBL/GenBank/DDBJ databases">
        <authorList>
            <person name="Evans L.H."/>
            <person name="Alamgir A."/>
            <person name="Owens N."/>
            <person name="Weber N.D."/>
            <person name="Virtaneva K."/>
            <person name="Barbian K."/>
            <person name="Babar A."/>
            <person name="Rosenke K."/>
        </authorList>
    </citation>
    <scope>NUCLEOTIDE SEQUENCE [LARGE SCALE GENOMIC DNA]</scope>
    <source>
        <strain evidence="10 11">PMB02</strain>
    </source>
</reference>
<dbReference type="PROSITE" id="PS00374">
    <property type="entry name" value="MGMT"/>
    <property type="match status" value="1"/>
</dbReference>
<dbReference type="Proteomes" id="UP000078316">
    <property type="component" value="Unassembled WGS sequence"/>
</dbReference>
<proteinExistence type="inferred from homology"/>
<dbReference type="EMBL" id="LWHQ01000027">
    <property type="protein sequence ID" value="OAS24131.1"/>
    <property type="molecule type" value="Genomic_DNA"/>
</dbReference>
<comment type="similarity">
    <text evidence="8">Belongs to the MGMT family.</text>
</comment>
<dbReference type="Gene3D" id="1.10.10.10">
    <property type="entry name" value="Winged helix-like DNA-binding domain superfamily/Winged helix DNA-binding domain"/>
    <property type="match status" value="1"/>
</dbReference>
<dbReference type="GO" id="GO:0003908">
    <property type="term" value="F:methylated-DNA-[protein]-cysteine S-methyltransferase activity"/>
    <property type="evidence" value="ECO:0007669"/>
    <property type="project" value="UniProtKB-UniRule"/>
</dbReference>
<comment type="caution">
    <text evidence="10">The sequence shown here is derived from an EMBL/GenBank/DDBJ whole genome shotgun (WGS) entry which is preliminary data.</text>
</comment>
<dbReference type="InterPro" id="IPR036388">
    <property type="entry name" value="WH-like_DNA-bd_sf"/>
</dbReference>
<organism evidence="10 11">
    <name type="scientific">Methylobacterium platani</name>
    <dbReference type="NCBI Taxonomy" id="427683"/>
    <lineage>
        <taxon>Bacteria</taxon>
        <taxon>Pseudomonadati</taxon>
        <taxon>Pseudomonadota</taxon>
        <taxon>Alphaproteobacteria</taxon>
        <taxon>Hyphomicrobiales</taxon>
        <taxon>Methylobacteriaceae</taxon>
        <taxon>Methylobacterium</taxon>
    </lineage>
</organism>
<evidence type="ECO:0000256" key="2">
    <source>
        <dbReference type="ARBA" id="ARBA00022490"/>
    </source>
</evidence>
<comment type="subcellular location">
    <subcellularLocation>
        <location evidence="8">Cytoplasm</location>
    </subcellularLocation>
</comment>
<dbReference type="PANTHER" id="PTHR10815">
    <property type="entry name" value="METHYLATED-DNA--PROTEIN-CYSTEINE METHYLTRANSFERASE"/>
    <property type="match status" value="1"/>
</dbReference>
<dbReference type="InterPro" id="IPR036631">
    <property type="entry name" value="MGMT_N_sf"/>
</dbReference>
<gene>
    <name evidence="10" type="ORF">A5481_15325</name>
</gene>
<comment type="catalytic activity">
    <reaction evidence="7 8">
        <text>a 6-O-methyl-2'-deoxyguanosine in DNA + L-cysteinyl-[protein] = S-methyl-L-cysteinyl-[protein] + a 2'-deoxyguanosine in DNA</text>
        <dbReference type="Rhea" id="RHEA:24000"/>
        <dbReference type="Rhea" id="RHEA-COMP:10131"/>
        <dbReference type="Rhea" id="RHEA-COMP:10132"/>
        <dbReference type="Rhea" id="RHEA-COMP:11367"/>
        <dbReference type="Rhea" id="RHEA-COMP:11368"/>
        <dbReference type="ChEBI" id="CHEBI:29950"/>
        <dbReference type="ChEBI" id="CHEBI:82612"/>
        <dbReference type="ChEBI" id="CHEBI:85445"/>
        <dbReference type="ChEBI" id="CHEBI:85448"/>
        <dbReference type="EC" id="2.1.1.63"/>
    </reaction>
</comment>
<dbReference type="CDD" id="cd06445">
    <property type="entry name" value="ATase"/>
    <property type="match status" value="1"/>
</dbReference>
<keyword evidence="5 8" id="KW-0227">DNA damage</keyword>
<comment type="catalytic activity">
    <reaction evidence="1 8">
        <text>a 4-O-methyl-thymidine in DNA + L-cysteinyl-[protein] = a thymidine in DNA + S-methyl-L-cysteinyl-[protein]</text>
        <dbReference type="Rhea" id="RHEA:53428"/>
        <dbReference type="Rhea" id="RHEA-COMP:10131"/>
        <dbReference type="Rhea" id="RHEA-COMP:10132"/>
        <dbReference type="Rhea" id="RHEA-COMP:13555"/>
        <dbReference type="Rhea" id="RHEA-COMP:13556"/>
        <dbReference type="ChEBI" id="CHEBI:29950"/>
        <dbReference type="ChEBI" id="CHEBI:82612"/>
        <dbReference type="ChEBI" id="CHEBI:137386"/>
        <dbReference type="ChEBI" id="CHEBI:137387"/>
        <dbReference type="EC" id="2.1.1.63"/>
    </reaction>
</comment>
<dbReference type="Pfam" id="PF01035">
    <property type="entry name" value="DNA_binding_1"/>
    <property type="match status" value="1"/>
</dbReference>
<evidence type="ECO:0000256" key="8">
    <source>
        <dbReference type="HAMAP-Rule" id="MF_00772"/>
    </source>
</evidence>
<dbReference type="GO" id="GO:0032259">
    <property type="term" value="P:methylation"/>
    <property type="evidence" value="ECO:0007669"/>
    <property type="project" value="UniProtKB-KW"/>
</dbReference>
<comment type="miscellaneous">
    <text evidence="8">This enzyme catalyzes only one turnover and therefore is not strictly catalytic. According to one definition, an enzyme is a biocatalyst that acts repeatedly and over many reaction cycles.</text>
</comment>
<dbReference type="SUPFAM" id="SSF53155">
    <property type="entry name" value="Methylated DNA-protein cysteine methyltransferase domain"/>
    <property type="match status" value="1"/>
</dbReference>
<dbReference type="OrthoDB" id="9802228at2"/>
<keyword evidence="3 8" id="KW-0489">Methyltransferase</keyword>
<keyword evidence="4 8" id="KW-0808">Transferase</keyword>
<dbReference type="STRING" id="427683.A5481_15325"/>
<name>A0A179S9B1_9HYPH</name>
<dbReference type="InterPro" id="IPR036217">
    <property type="entry name" value="MethylDNA_cys_MeTrfase_DNAb"/>
</dbReference>
<evidence type="ECO:0000313" key="10">
    <source>
        <dbReference type="EMBL" id="OAS24131.1"/>
    </source>
</evidence>
<evidence type="ECO:0000313" key="11">
    <source>
        <dbReference type="Proteomes" id="UP000078316"/>
    </source>
</evidence>
<dbReference type="GO" id="GO:0006307">
    <property type="term" value="P:DNA alkylation repair"/>
    <property type="evidence" value="ECO:0007669"/>
    <property type="project" value="UniProtKB-UniRule"/>
</dbReference>
<feature type="domain" description="Methylated-DNA-[protein]-cysteine S-methyltransferase DNA binding" evidence="9">
    <location>
        <begin position="88"/>
        <end position="168"/>
    </location>
</feature>
<dbReference type="EC" id="2.1.1.63" evidence="8"/>
<dbReference type="FunFam" id="1.10.10.10:FF:000337">
    <property type="entry name" value="Methylated-DNA--protein-cysteine methyltransferase"/>
    <property type="match status" value="1"/>
</dbReference>
<dbReference type="SUPFAM" id="SSF46767">
    <property type="entry name" value="Methylated DNA-protein cysteine methyltransferase, C-terminal domain"/>
    <property type="match status" value="1"/>
</dbReference>
<sequence>MSPTFLLGTLPTPIGTMLLVFDEDAALRALDWSDHEERMRRLLRLHYGTAFSLRDAAVPPAIHDPLTAYFTGDLGAIDRLPVRHNGTAFQREVWAALRDIPAGTTLSYGALAQRLGRDKAVRAVGLANGANPVGLVVPCHRVIGANDSLTGYGGGLHRKQWLLAHEGATLGGRQGRLDLG</sequence>
<dbReference type="RefSeq" id="WP_048432999.1">
    <property type="nucleotide sequence ID" value="NZ_LWHQ01000027.1"/>
</dbReference>
<keyword evidence="6 8" id="KW-0234">DNA repair</keyword>
<evidence type="ECO:0000259" key="9">
    <source>
        <dbReference type="Pfam" id="PF01035"/>
    </source>
</evidence>
<dbReference type="AlphaFoldDB" id="A0A179S9B1"/>
<dbReference type="PANTHER" id="PTHR10815:SF5">
    <property type="entry name" value="METHYLATED-DNA--PROTEIN-CYSTEINE METHYLTRANSFERASE"/>
    <property type="match status" value="1"/>
</dbReference>
<feature type="active site" description="Nucleophile; methyl group acceptor" evidence="8">
    <location>
        <position position="139"/>
    </location>
</feature>
<dbReference type="HAMAP" id="MF_00772">
    <property type="entry name" value="OGT"/>
    <property type="match status" value="1"/>
</dbReference>
<dbReference type="InterPro" id="IPR023546">
    <property type="entry name" value="MGMT"/>
</dbReference>
<dbReference type="InterPro" id="IPR001497">
    <property type="entry name" value="MethylDNA_cys_MeTrfase_AS"/>
</dbReference>
<comment type="function">
    <text evidence="8">Involved in the cellular defense against the biological effects of O6-methylguanine (O6-MeG) and O4-methylthymine (O4-MeT) in DNA. Repairs the methylated nucleobase in DNA by stoichiometrically transferring the methyl group to a cysteine residue in the enzyme. This is a suicide reaction: the enzyme is irreversibly inactivated.</text>
</comment>
<dbReference type="InterPro" id="IPR014048">
    <property type="entry name" value="MethylDNA_cys_MeTrfase_DNA-bd"/>
</dbReference>
<evidence type="ECO:0000256" key="4">
    <source>
        <dbReference type="ARBA" id="ARBA00022679"/>
    </source>
</evidence>
<evidence type="ECO:0000256" key="7">
    <source>
        <dbReference type="ARBA" id="ARBA00049348"/>
    </source>
</evidence>
<evidence type="ECO:0000256" key="3">
    <source>
        <dbReference type="ARBA" id="ARBA00022603"/>
    </source>
</evidence>
<evidence type="ECO:0000256" key="6">
    <source>
        <dbReference type="ARBA" id="ARBA00023204"/>
    </source>
</evidence>
<evidence type="ECO:0000256" key="1">
    <source>
        <dbReference type="ARBA" id="ARBA00001286"/>
    </source>
</evidence>
<protein>
    <recommendedName>
        <fullName evidence="8">Methylated-DNA--protein-cysteine methyltransferase</fullName>
        <ecNumber evidence="8">2.1.1.63</ecNumber>
    </recommendedName>
    <alternativeName>
        <fullName evidence="8">6-O-methylguanine-DNA methyltransferase</fullName>
        <shortName evidence="8">MGMT</shortName>
    </alternativeName>
    <alternativeName>
        <fullName evidence="8">O-6-methylguanine-DNA-alkyltransferase</fullName>
    </alternativeName>
</protein>
<keyword evidence="2 8" id="KW-0963">Cytoplasm</keyword>
<accession>A0A179S9B1</accession>
<dbReference type="NCBIfam" id="TIGR00589">
    <property type="entry name" value="ogt"/>
    <property type="match status" value="1"/>
</dbReference>